<name>A0ABV2YQW1_9ACTN</name>
<keyword evidence="5 7" id="KW-1133">Transmembrane helix</keyword>
<feature type="transmembrane region" description="Helical" evidence="7">
    <location>
        <begin position="339"/>
        <end position="358"/>
    </location>
</feature>
<evidence type="ECO:0000256" key="4">
    <source>
        <dbReference type="ARBA" id="ARBA00022692"/>
    </source>
</evidence>
<dbReference type="PROSITE" id="PS50850">
    <property type="entry name" value="MFS"/>
    <property type="match status" value="1"/>
</dbReference>
<feature type="transmembrane region" description="Helical" evidence="7">
    <location>
        <begin position="194"/>
        <end position="215"/>
    </location>
</feature>
<keyword evidence="3" id="KW-1003">Cell membrane</keyword>
<keyword evidence="4 7" id="KW-0812">Transmembrane</keyword>
<feature type="transmembrane region" description="Helical" evidence="7">
    <location>
        <begin position="314"/>
        <end position="333"/>
    </location>
</feature>
<feature type="transmembrane region" description="Helical" evidence="7">
    <location>
        <begin position="407"/>
        <end position="427"/>
    </location>
</feature>
<feature type="transmembrane region" description="Helical" evidence="7">
    <location>
        <begin position="379"/>
        <end position="401"/>
    </location>
</feature>
<dbReference type="InterPro" id="IPR020846">
    <property type="entry name" value="MFS_dom"/>
</dbReference>
<feature type="transmembrane region" description="Helical" evidence="7">
    <location>
        <begin position="283"/>
        <end position="302"/>
    </location>
</feature>
<feature type="transmembrane region" description="Helical" evidence="7">
    <location>
        <begin position="159"/>
        <end position="182"/>
    </location>
</feature>
<evidence type="ECO:0000256" key="2">
    <source>
        <dbReference type="ARBA" id="ARBA00022448"/>
    </source>
</evidence>
<dbReference type="InterPro" id="IPR036259">
    <property type="entry name" value="MFS_trans_sf"/>
</dbReference>
<keyword evidence="10" id="KW-1185">Reference proteome</keyword>
<feature type="transmembrane region" description="Helical" evidence="7">
    <location>
        <begin position="94"/>
        <end position="112"/>
    </location>
</feature>
<dbReference type="CDD" id="cd17369">
    <property type="entry name" value="MFS_ShiA_like"/>
    <property type="match status" value="1"/>
</dbReference>
<reference evidence="9 10" key="1">
    <citation type="submission" date="2024-06" db="EMBL/GenBank/DDBJ databases">
        <title>The Natural Products Discovery Center: Release of the First 8490 Sequenced Strains for Exploring Actinobacteria Biosynthetic Diversity.</title>
        <authorList>
            <person name="Kalkreuter E."/>
            <person name="Kautsar S.A."/>
            <person name="Yang D."/>
            <person name="Bader C.D."/>
            <person name="Teijaro C.N."/>
            <person name="Fluegel L."/>
            <person name="Davis C.M."/>
            <person name="Simpson J.R."/>
            <person name="Lauterbach L."/>
            <person name="Steele A.D."/>
            <person name="Gui C."/>
            <person name="Meng S."/>
            <person name="Li G."/>
            <person name="Viehrig K."/>
            <person name="Ye F."/>
            <person name="Su P."/>
            <person name="Kiefer A.F."/>
            <person name="Nichols A."/>
            <person name="Cepeda A.J."/>
            <person name="Yan W."/>
            <person name="Fan B."/>
            <person name="Jiang Y."/>
            <person name="Adhikari A."/>
            <person name="Zheng C.-J."/>
            <person name="Schuster L."/>
            <person name="Cowan T.M."/>
            <person name="Smanski M.J."/>
            <person name="Chevrette M.G."/>
            <person name="De Carvalho L.P.S."/>
            <person name="Shen B."/>
        </authorList>
    </citation>
    <scope>NUCLEOTIDE SEQUENCE [LARGE SCALE GENOMIC DNA]</scope>
    <source>
        <strain evidence="9 10">NPDC038104</strain>
    </source>
</reference>
<dbReference type="EMBL" id="JBEZUR010000084">
    <property type="protein sequence ID" value="MEU3558104.1"/>
    <property type="molecule type" value="Genomic_DNA"/>
</dbReference>
<dbReference type="Proteomes" id="UP001550850">
    <property type="component" value="Unassembled WGS sequence"/>
</dbReference>
<feature type="transmembrane region" description="Helical" evidence="7">
    <location>
        <begin position="249"/>
        <end position="271"/>
    </location>
</feature>
<dbReference type="InterPro" id="IPR011701">
    <property type="entry name" value="MFS"/>
</dbReference>
<organism evidence="9 10">
    <name type="scientific">Streptomyces fragilis</name>
    <dbReference type="NCBI Taxonomy" id="67301"/>
    <lineage>
        <taxon>Bacteria</taxon>
        <taxon>Bacillati</taxon>
        <taxon>Actinomycetota</taxon>
        <taxon>Actinomycetes</taxon>
        <taxon>Kitasatosporales</taxon>
        <taxon>Streptomycetaceae</taxon>
        <taxon>Streptomyces</taxon>
    </lineage>
</organism>
<evidence type="ECO:0000256" key="3">
    <source>
        <dbReference type="ARBA" id="ARBA00022475"/>
    </source>
</evidence>
<evidence type="ECO:0000259" key="8">
    <source>
        <dbReference type="PROSITE" id="PS50850"/>
    </source>
</evidence>
<evidence type="ECO:0000313" key="9">
    <source>
        <dbReference type="EMBL" id="MEU3558104.1"/>
    </source>
</evidence>
<keyword evidence="2" id="KW-0813">Transport</keyword>
<accession>A0ABV2YQW1</accession>
<dbReference type="Gene3D" id="1.20.1250.20">
    <property type="entry name" value="MFS general substrate transporter like domains"/>
    <property type="match status" value="2"/>
</dbReference>
<keyword evidence="6 7" id="KW-0472">Membrane</keyword>
<evidence type="ECO:0000313" key="10">
    <source>
        <dbReference type="Proteomes" id="UP001550850"/>
    </source>
</evidence>
<feature type="transmembrane region" description="Helical" evidence="7">
    <location>
        <begin position="118"/>
        <end position="138"/>
    </location>
</feature>
<comment type="caution">
    <text evidence="9">The sequence shown here is derived from an EMBL/GenBank/DDBJ whole genome shotgun (WGS) entry which is preliminary data.</text>
</comment>
<dbReference type="PANTHER" id="PTHR43045">
    <property type="entry name" value="SHIKIMATE TRANSPORTER"/>
    <property type="match status" value="1"/>
</dbReference>
<dbReference type="PANTHER" id="PTHR43045:SF1">
    <property type="entry name" value="SHIKIMATE TRANSPORTER"/>
    <property type="match status" value="1"/>
</dbReference>
<proteinExistence type="predicted"/>
<evidence type="ECO:0000256" key="5">
    <source>
        <dbReference type="ARBA" id="ARBA00022989"/>
    </source>
</evidence>
<feature type="domain" description="Major facilitator superfamily (MFS) profile" evidence="8">
    <location>
        <begin position="21"/>
        <end position="432"/>
    </location>
</feature>
<dbReference type="SUPFAM" id="SSF103473">
    <property type="entry name" value="MFS general substrate transporter"/>
    <property type="match status" value="1"/>
</dbReference>
<feature type="transmembrane region" description="Helical" evidence="7">
    <location>
        <begin position="62"/>
        <end position="82"/>
    </location>
</feature>
<dbReference type="PROSITE" id="PS00217">
    <property type="entry name" value="SUGAR_TRANSPORT_2"/>
    <property type="match status" value="1"/>
</dbReference>
<dbReference type="InterPro" id="IPR005829">
    <property type="entry name" value="Sugar_transporter_CS"/>
</dbReference>
<protein>
    <submittedName>
        <fullName evidence="9">MFS transporter</fullName>
    </submittedName>
</protein>
<sequence>MSNTPATASPAPPTPKDVRRTVGASVVGTVAEYYDFFIYGTASALAFNKVFFPEVDPTVGTLAAFSTYAVGFFARPLGGLVWGHIGDRVGRKKALVLTLLLTGLGTFAVGLLPTYEQIGMWAAVILVLVRLIQGFGVGGEQGGAVLLTAEAAPPGRRGFLASFVQLGSPAAYLIPTGLFALLTTQLSEEAFLSWGWRVPFLLSILVVAVGVFIRLRVNESETFQQAKEQQSAHQAAPLKLLARDHRRELLGGLFTKFVEAAVFPFYTVFLVTYAKEHGVDEGMVLNSVLIAIACELLAIPLLGRLTDKVGRKPVYLAAAVLNLVLVVPAFKAIETGDMAVIVALLIAGLALGHAGTYAPQASYFPELFPARARYSGVSVVWQFGSMIASGPFTVVAAALLIAGDGSFTWVAVYVTALILVSIVALYFMPETAPGRRGGVEYADWGRGQDTADASAATAAAPAARVTTHAGN</sequence>
<evidence type="ECO:0000256" key="6">
    <source>
        <dbReference type="ARBA" id="ARBA00023136"/>
    </source>
</evidence>
<comment type="subcellular location">
    <subcellularLocation>
        <location evidence="1">Cell membrane</location>
        <topology evidence="1">Multi-pass membrane protein</topology>
    </subcellularLocation>
</comment>
<dbReference type="RefSeq" id="WP_108955921.1">
    <property type="nucleotide sequence ID" value="NZ_BEVZ01000006.1"/>
</dbReference>
<gene>
    <name evidence="9" type="ORF">AB0E65_28450</name>
</gene>
<dbReference type="InterPro" id="IPR005828">
    <property type="entry name" value="MFS_sugar_transport-like"/>
</dbReference>
<evidence type="ECO:0000256" key="1">
    <source>
        <dbReference type="ARBA" id="ARBA00004651"/>
    </source>
</evidence>
<evidence type="ECO:0000256" key="7">
    <source>
        <dbReference type="SAM" id="Phobius"/>
    </source>
</evidence>
<dbReference type="Pfam" id="PF07690">
    <property type="entry name" value="MFS_1"/>
    <property type="match status" value="1"/>
</dbReference>
<dbReference type="Pfam" id="PF00083">
    <property type="entry name" value="Sugar_tr"/>
    <property type="match status" value="1"/>
</dbReference>